<evidence type="ECO:0000256" key="8">
    <source>
        <dbReference type="ARBA" id="ARBA00049551"/>
    </source>
</evidence>
<evidence type="ECO:0000256" key="5">
    <source>
        <dbReference type="ARBA" id="ARBA00022989"/>
    </source>
</evidence>
<feature type="transmembrane region" description="Helical" evidence="9">
    <location>
        <begin position="448"/>
        <end position="467"/>
    </location>
</feature>
<dbReference type="PANTHER" id="PTHR42829:SF2">
    <property type="entry name" value="NADH-UBIQUINONE OXIDOREDUCTASE CHAIN 5"/>
    <property type="match status" value="1"/>
</dbReference>
<dbReference type="GO" id="GO:0016020">
    <property type="term" value="C:membrane"/>
    <property type="evidence" value="ECO:0007669"/>
    <property type="project" value="UniProtKB-SubCell"/>
</dbReference>
<comment type="function">
    <text evidence="1">Core subunit of the mitochondrial membrane respiratory chain NADH dehydrogenase (Complex I) that is believed to belong to the minimal assembly required for catalysis. Complex I functions in the transfer of electrons from NADH to the respiratory chain. The immediate electron acceptor for the enzyme is believed to be ubiquinone.</text>
</comment>
<keyword evidence="6 9" id="KW-0472">Membrane</keyword>
<evidence type="ECO:0000256" key="3">
    <source>
        <dbReference type="ARBA" id="ARBA00012944"/>
    </source>
</evidence>
<feature type="transmembrane region" description="Helical" evidence="9">
    <location>
        <begin position="369"/>
        <end position="394"/>
    </location>
</feature>
<feature type="transmembrane region" description="Helical" evidence="9">
    <location>
        <begin position="85"/>
        <end position="103"/>
    </location>
</feature>
<organism evidence="11">
    <name type="scientific">Latuspina sp</name>
    <dbReference type="NCBI Taxonomy" id="3138292"/>
    <lineage>
        <taxon>Eukaryota</taxon>
        <taxon>Metazoa</taxon>
        <taxon>Ecdysozoa</taxon>
        <taxon>Arthropoda</taxon>
        <taxon>Hexapoda</taxon>
        <taxon>Insecta</taxon>
        <taxon>Pterygota</taxon>
        <taxon>Neoptera</taxon>
        <taxon>Endopterygota</taxon>
        <taxon>Hymenoptera</taxon>
        <taxon>Apocrita</taxon>
        <taxon>Proctotrupomorpha</taxon>
        <taxon>Cynipoidea</taxon>
        <taxon>Cynipidae</taxon>
        <taxon>Cynipinae</taxon>
        <taxon>Cynipini</taxon>
        <taxon>Latuspina</taxon>
    </lineage>
</organism>
<feature type="transmembrane region" description="Helical" evidence="9">
    <location>
        <begin position="287"/>
        <end position="309"/>
    </location>
</feature>
<feature type="transmembrane region" description="Helical" evidence="9">
    <location>
        <begin position="7"/>
        <end position="27"/>
    </location>
</feature>
<keyword evidence="11" id="KW-0496">Mitochondrion</keyword>
<evidence type="ECO:0000256" key="7">
    <source>
        <dbReference type="ARBA" id="ARBA00031027"/>
    </source>
</evidence>
<proteinExistence type="predicted"/>
<sequence length="562" mass="67280">MIFNLYMYMLLILSLKFLYFSFIFMMLKEMIFIEWFIYSLNSCNISFIIFIDWIMLMFIGVVMFISSMVMIYSKEYMMMDLKKKYFIMILLMFVISMILMIISPNIISVILGWDGLGLISYCLIIYYQNMYSYNSGMLTLLTNRIGDVMLLMMIFLMMSIGSWNLMFFNFYNNMFIFMFLIMIMTKSAQIPFSMWLPAAMAAPTPVSSLVHSSTLVTAGIYLWLRFNKIFLYNMMNYMIMIIGLLTMFIASLNALMEFDFKKIIAFSTLSQLGLMMLMLSLGLTNYVFFHLISHAMFKSLLFLCSGVMIHFMNSIQDIRFMGSLINEVPLVIMYFNFSSMSLCGFPFLSGFYSKDLLYEMSLNMNMNLFIYYLMYLCIMLTMMYSMRLMFYLTFNFNMFNTLSMKFDSFLMNLSMLMLFFMSIIFGSIINWMLFSSLLLSIINFNIKLNLYMMMMMSVMFFFIMKLININFKLYFIKLINMFSMFIYLLKITLINNLNVLKFSELFMNLNDLSWNEYYSKMMMMFMMSKINFMFSYIYINKYMTYNYIIYLYLSNLLYIIMM</sequence>
<feature type="transmembrane region" description="Helical" evidence="9">
    <location>
        <begin position="330"/>
        <end position="349"/>
    </location>
</feature>
<dbReference type="GO" id="GO:0003954">
    <property type="term" value="F:NADH dehydrogenase activity"/>
    <property type="evidence" value="ECO:0007669"/>
    <property type="project" value="TreeGrafter"/>
</dbReference>
<feature type="transmembrane region" description="Helical" evidence="9">
    <location>
        <begin position="415"/>
        <end position="442"/>
    </location>
</feature>
<protein>
    <recommendedName>
        <fullName evidence="3">NADH:ubiquinone reductase (H(+)-translocating)</fullName>
        <ecNumber evidence="3">7.1.1.2</ecNumber>
    </recommendedName>
    <alternativeName>
        <fullName evidence="7">NADH dehydrogenase subunit 5</fullName>
    </alternativeName>
</protein>
<geneLocation type="mitochondrion" evidence="11"/>
<evidence type="ECO:0000256" key="2">
    <source>
        <dbReference type="ARBA" id="ARBA00004141"/>
    </source>
</evidence>
<evidence type="ECO:0000259" key="10">
    <source>
        <dbReference type="Pfam" id="PF00361"/>
    </source>
</evidence>
<feature type="transmembrane region" description="Helical" evidence="9">
    <location>
        <begin position="174"/>
        <end position="196"/>
    </location>
</feature>
<feature type="transmembrane region" description="Helical" evidence="9">
    <location>
        <begin position="148"/>
        <end position="168"/>
    </location>
</feature>
<dbReference type="GO" id="GO:0008137">
    <property type="term" value="F:NADH dehydrogenase (ubiquinone) activity"/>
    <property type="evidence" value="ECO:0007669"/>
    <property type="project" value="UniProtKB-EC"/>
</dbReference>
<dbReference type="AlphaFoldDB" id="A0AB38ZLE0"/>
<reference evidence="11" key="1">
    <citation type="submission" date="2024-01" db="EMBL/GenBank/DDBJ databases">
        <authorList>
            <person name="Duan Y.-B."/>
        </authorList>
    </citation>
    <scope>NUCLEOTIDE SEQUENCE</scope>
</reference>
<name>A0AB38ZLE0_9HYME</name>
<evidence type="ECO:0000256" key="9">
    <source>
        <dbReference type="SAM" id="Phobius"/>
    </source>
</evidence>
<evidence type="ECO:0000256" key="6">
    <source>
        <dbReference type="ARBA" id="ARBA00023136"/>
    </source>
</evidence>
<keyword evidence="4 9" id="KW-0812">Transmembrane</keyword>
<accession>A0AB38ZLE0</accession>
<comment type="subcellular location">
    <subcellularLocation>
        <location evidence="2">Membrane</location>
        <topology evidence="2">Multi-pass membrane protein</topology>
    </subcellularLocation>
</comment>
<feature type="transmembrane region" description="Helical" evidence="9">
    <location>
        <begin position="263"/>
        <end position="281"/>
    </location>
</feature>
<dbReference type="PANTHER" id="PTHR42829">
    <property type="entry name" value="NADH-UBIQUINONE OXIDOREDUCTASE CHAIN 5"/>
    <property type="match status" value="1"/>
</dbReference>
<feature type="transmembrane region" description="Helical" evidence="9">
    <location>
        <begin position="109"/>
        <end position="127"/>
    </location>
</feature>
<dbReference type="GO" id="GO:0015990">
    <property type="term" value="P:electron transport coupled proton transport"/>
    <property type="evidence" value="ECO:0007669"/>
    <property type="project" value="TreeGrafter"/>
</dbReference>
<dbReference type="GO" id="GO:0042773">
    <property type="term" value="P:ATP synthesis coupled electron transport"/>
    <property type="evidence" value="ECO:0007669"/>
    <property type="project" value="InterPro"/>
</dbReference>
<feature type="domain" description="NADH:quinone oxidoreductase/Mrp antiporter transmembrane" evidence="10">
    <location>
        <begin position="103"/>
        <end position="372"/>
    </location>
</feature>
<dbReference type="PRINTS" id="PR01434">
    <property type="entry name" value="NADHDHGNASE5"/>
</dbReference>
<dbReference type="InterPro" id="IPR001750">
    <property type="entry name" value="ND/Mrp_TM"/>
</dbReference>
<feature type="transmembrane region" description="Helical" evidence="9">
    <location>
        <begin position="236"/>
        <end position="256"/>
    </location>
</feature>
<dbReference type="InterPro" id="IPR003945">
    <property type="entry name" value="NU5C-like"/>
</dbReference>
<feature type="transmembrane region" description="Helical" evidence="9">
    <location>
        <begin position="208"/>
        <end position="224"/>
    </location>
</feature>
<dbReference type="EMBL" id="PP228925">
    <property type="protein sequence ID" value="XAF36070.1"/>
    <property type="molecule type" value="Genomic_DNA"/>
</dbReference>
<comment type="catalytic activity">
    <reaction evidence="8">
        <text>a ubiquinone + NADH + 5 H(+)(in) = a ubiquinol + NAD(+) + 4 H(+)(out)</text>
        <dbReference type="Rhea" id="RHEA:29091"/>
        <dbReference type="Rhea" id="RHEA-COMP:9565"/>
        <dbReference type="Rhea" id="RHEA-COMP:9566"/>
        <dbReference type="ChEBI" id="CHEBI:15378"/>
        <dbReference type="ChEBI" id="CHEBI:16389"/>
        <dbReference type="ChEBI" id="CHEBI:17976"/>
        <dbReference type="ChEBI" id="CHEBI:57540"/>
        <dbReference type="ChEBI" id="CHEBI:57945"/>
        <dbReference type="EC" id="7.1.1.2"/>
    </reaction>
</comment>
<dbReference type="EC" id="7.1.1.2" evidence="3"/>
<evidence type="ECO:0000313" key="11">
    <source>
        <dbReference type="EMBL" id="XAF36070.1"/>
    </source>
</evidence>
<evidence type="ECO:0000256" key="1">
    <source>
        <dbReference type="ARBA" id="ARBA00003257"/>
    </source>
</evidence>
<gene>
    <name evidence="11" type="primary">nad5</name>
</gene>
<feature type="transmembrane region" description="Helical" evidence="9">
    <location>
        <begin position="474"/>
        <end position="497"/>
    </location>
</feature>
<feature type="transmembrane region" description="Helical" evidence="9">
    <location>
        <begin position="47"/>
        <end position="73"/>
    </location>
</feature>
<dbReference type="Pfam" id="PF00361">
    <property type="entry name" value="Proton_antipo_M"/>
    <property type="match status" value="1"/>
</dbReference>
<keyword evidence="5 9" id="KW-1133">Transmembrane helix</keyword>
<evidence type="ECO:0000256" key="4">
    <source>
        <dbReference type="ARBA" id="ARBA00022692"/>
    </source>
</evidence>